<comment type="caution">
    <text evidence="5">The sequence shown here is derived from an EMBL/GenBank/DDBJ whole genome shotgun (WGS) entry which is preliminary data.</text>
</comment>
<feature type="region of interest" description="Disordered" evidence="4">
    <location>
        <begin position="1"/>
        <end position="28"/>
    </location>
</feature>
<dbReference type="Pfam" id="PF00630">
    <property type="entry name" value="Filamin"/>
    <property type="match status" value="3"/>
</dbReference>
<dbReference type="InterPro" id="IPR017868">
    <property type="entry name" value="Filamin/ABP280_repeat-like"/>
</dbReference>
<accession>J9EMN5</accession>
<protein>
    <recommendedName>
        <fullName evidence="7">Filamin/ABP280 repeat family protein</fullName>
    </recommendedName>
</protein>
<feature type="repeat" description="Filamin" evidence="3">
    <location>
        <begin position="145"/>
        <end position="221"/>
    </location>
</feature>
<evidence type="ECO:0000256" key="1">
    <source>
        <dbReference type="ARBA" id="ARBA00009238"/>
    </source>
</evidence>
<name>J9EMN5_WUCBA</name>
<dbReference type="GO" id="GO:0030036">
    <property type="term" value="P:actin cytoskeleton organization"/>
    <property type="evidence" value="ECO:0007669"/>
    <property type="project" value="InterPro"/>
</dbReference>
<reference evidence="6" key="1">
    <citation type="submission" date="2012-08" db="EMBL/GenBank/DDBJ databases">
        <title>The Genome Sequence of Wuchereria bancrofti.</title>
        <authorList>
            <person name="Nutman T.B."/>
            <person name="Fink D.L."/>
            <person name="Russ C."/>
            <person name="Young S."/>
            <person name="Zeng Q."/>
            <person name="Koehrsen M."/>
            <person name="Alvarado L."/>
            <person name="Berlin A."/>
            <person name="Chapman S.B."/>
            <person name="Chen Z."/>
            <person name="Freedman E."/>
            <person name="Gellesch M."/>
            <person name="Goldberg J."/>
            <person name="Griggs A."/>
            <person name="Gujja S."/>
            <person name="Heilman E.R."/>
            <person name="Heiman D."/>
            <person name="Hepburn T."/>
            <person name="Howarth C."/>
            <person name="Jen D."/>
            <person name="Larson L."/>
            <person name="Lewis B."/>
            <person name="Mehta T."/>
            <person name="Park D."/>
            <person name="Pearson M."/>
            <person name="Roberts A."/>
            <person name="Saif S."/>
            <person name="Shea T."/>
            <person name="Shenoy N."/>
            <person name="Sisk P."/>
            <person name="Stolte C."/>
            <person name="Sykes S."/>
            <person name="Walk T."/>
            <person name="White J."/>
            <person name="Yandava C."/>
            <person name="Haas B."/>
            <person name="Henn M.R."/>
            <person name="Nusbaum C."/>
            <person name="Birren B."/>
        </authorList>
    </citation>
    <scope>NUCLEOTIDE SEQUENCE [LARGE SCALE GENOMIC DNA]</scope>
    <source>
        <strain evidence="6">NA</strain>
    </source>
</reference>
<dbReference type="EMBL" id="ADBV01008911">
    <property type="protein sequence ID" value="EJW76554.1"/>
    <property type="molecule type" value="Genomic_DNA"/>
</dbReference>
<evidence type="ECO:0000256" key="3">
    <source>
        <dbReference type="PROSITE-ProRule" id="PRU00087"/>
    </source>
</evidence>
<organism evidence="5 6">
    <name type="scientific">Wuchereria bancrofti</name>
    <dbReference type="NCBI Taxonomy" id="6293"/>
    <lineage>
        <taxon>Eukaryota</taxon>
        <taxon>Metazoa</taxon>
        <taxon>Ecdysozoa</taxon>
        <taxon>Nematoda</taxon>
        <taxon>Chromadorea</taxon>
        <taxon>Rhabditida</taxon>
        <taxon>Spirurina</taxon>
        <taxon>Spiruromorpha</taxon>
        <taxon>Filarioidea</taxon>
        <taxon>Onchocercidae</taxon>
        <taxon>Wuchereria</taxon>
    </lineage>
</organism>
<evidence type="ECO:0000256" key="2">
    <source>
        <dbReference type="ARBA" id="ARBA00022737"/>
    </source>
</evidence>
<dbReference type="GO" id="GO:0051015">
    <property type="term" value="F:actin filament binding"/>
    <property type="evidence" value="ECO:0007669"/>
    <property type="project" value="InterPro"/>
</dbReference>
<dbReference type="InterPro" id="IPR013783">
    <property type="entry name" value="Ig-like_fold"/>
</dbReference>
<dbReference type="PROSITE" id="PS50194">
    <property type="entry name" value="FILAMIN_REPEAT"/>
    <property type="match status" value="3"/>
</dbReference>
<comment type="similarity">
    <text evidence="1">Belongs to the filamin family.</text>
</comment>
<sequence>MAETLKKNKGKETKKKKHQMEKRTSVSKIPSLSRVGRPAQIFITLAGEESLDIAPYLRSFPTFKELVRELFEHSRAFHEICISDPEKRKVEGSMSDHEPGVKKFEFLPVQVGDHEIEVKYAGVDVQGSPFTCRAYDPTKISVGDIPNSVVDRPVHFIVDASQAGVGNLEVAVNEGRIPSMAQSLGQHRYDISFVPRELADHTISVRFNNEPVPGSPFICHLVKAQSVTVSGPGLERIPVGQVAQFYVVVEGMKDMLPQIRITDSQGNNIPVSISKSDVEDKKYIISYTPKNVGNHQIDVNCDDKPITGSPFTSKAFDAKCAKLSCIEEAVVGRPCTFMIDAARAGAGNMEIIVSVENRNVPIRAGLDVIINLYWFS</sequence>
<evidence type="ECO:0008006" key="7">
    <source>
        <dbReference type="Google" id="ProtNLM"/>
    </source>
</evidence>
<feature type="compositionally biased region" description="Basic residues" evidence="4">
    <location>
        <begin position="7"/>
        <end position="20"/>
    </location>
</feature>
<evidence type="ECO:0000313" key="5">
    <source>
        <dbReference type="EMBL" id="EJW76554.1"/>
    </source>
</evidence>
<keyword evidence="2" id="KW-0677">Repeat</keyword>
<dbReference type="Gene3D" id="2.60.40.10">
    <property type="entry name" value="Immunoglobulins"/>
    <property type="match status" value="3"/>
</dbReference>
<feature type="repeat" description="Filamin" evidence="3">
    <location>
        <begin position="219"/>
        <end position="315"/>
    </location>
</feature>
<evidence type="ECO:0000256" key="4">
    <source>
        <dbReference type="SAM" id="MobiDB-lite"/>
    </source>
</evidence>
<gene>
    <name evidence="5" type="ORF">WUBG_12537</name>
</gene>
<dbReference type="PANTHER" id="PTHR38537">
    <property type="entry name" value="JITTERBUG, ISOFORM N"/>
    <property type="match status" value="1"/>
</dbReference>
<feature type="repeat" description="Filamin" evidence="3">
    <location>
        <begin position="79"/>
        <end position="134"/>
    </location>
</feature>
<dbReference type="Proteomes" id="UP000004810">
    <property type="component" value="Unassembled WGS sequence"/>
</dbReference>
<dbReference type="InterPro" id="IPR001298">
    <property type="entry name" value="Filamin/ABP280_rpt"/>
</dbReference>
<evidence type="ECO:0000313" key="6">
    <source>
        <dbReference type="Proteomes" id="UP000004810"/>
    </source>
</evidence>
<dbReference type="SMART" id="SM00557">
    <property type="entry name" value="IG_FLMN"/>
    <property type="match status" value="3"/>
</dbReference>
<proteinExistence type="inferred from homology"/>
<dbReference type="InterPro" id="IPR044801">
    <property type="entry name" value="Filamin"/>
</dbReference>
<dbReference type="PANTHER" id="PTHR38537:SF16">
    <property type="entry name" value="CALPONIN-HOMOLOGY (CH) DOMAIN-CONTAINING PROTEIN"/>
    <property type="match status" value="1"/>
</dbReference>
<dbReference type="AlphaFoldDB" id="J9EMN5"/>
<dbReference type="SUPFAM" id="SSF81296">
    <property type="entry name" value="E set domains"/>
    <property type="match status" value="3"/>
</dbReference>
<dbReference type="InterPro" id="IPR014756">
    <property type="entry name" value="Ig_E-set"/>
</dbReference>